<comment type="caution">
    <text evidence="2">The sequence shown here is derived from an EMBL/GenBank/DDBJ whole genome shotgun (WGS) entry which is preliminary data.</text>
</comment>
<evidence type="ECO:0000256" key="1">
    <source>
        <dbReference type="SAM" id="MobiDB-lite"/>
    </source>
</evidence>
<dbReference type="AlphaFoldDB" id="A0A7J0DVG9"/>
<dbReference type="EMBL" id="BJWL01000410">
    <property type="protein sequence ID" value="GFS43049.1"/>
    <property type="molecule type" value="Genomic_DNA"/>
</dbReference>
<reference evidence="3" key="1">
    <citation type="submission" date="2019-07" db="EMBL/GenBank/DDBJ databases">
        <title>De Novo Assembly of kiwifruit Actinidia rufa.</title>
        <authorList>
            <person name="Sugita-Konishi S."/>
            <person name="Sato K."/>
            <person name="Mori E."/>
            <person name="Abe Y."/>
            <person name="Kisaki G."/>
            <person name="Hamano K."/>
            <person name="Suezawa K."/>
            <person name="Otani M."/>
            <person name="Fukuda T."/>
            <person name="Manabe T."/>
            <person name="Gomi K."/>
            <person name="Tabuchi M."/>
            <person name="Akimitsu K."/>
            <person name="Kataoka I."/>
        </authorList>
    </citation>
    <scope>NUCLEOTIDE SEQUENCE [LARGE SCALE GENOMIC DNA]</scope>
    <source>
        <strain evidence="3">cv. Fuchu</strain>
    </source>
</reference>
<evidence type="ECO:0000313" key="2">
    <source>
        <dbReference type="EMBL" id="GFS43049.1"/>
    </source>
</evidence>
<gene>
    <name evidence="2" type="ORF">Acr_00g0083270</name>
</gene>
<keyword evidence="3" id="KW-1185">Reference proteome</keyword>
<feature type="region of interest" description="Disordered" evidence="1">
    <location>
        <begin position="142"/>
        <end position="183"/>
    </location>
</feature>
<sequence length="243" mass="26107">MGLHLGPVRRLPPPPASHIFPVQIHRQTPLHGLHFISISDVFYYWIAVGSEQSTLLRGDLVPPRVNFLSPTVVPVGVQSRLIRGNCQNQNQLPEPKLRRTADHELDTAGFVLERRQTSRADTWQVLYRVFFDDRSGFNVRALPSGDGEGVQEGGLLRDGGGDAAGDGGGRHRSGNSGDGGGWRGVLRYEEGELGGLRQGSRGVLVGGGGERGDVAAVLHGDRGDGVPDDVGDRRDMHDGVDGS</sequence>
<feature type="compositionally biased region" description="Basic and acidic residues" evidence="1">
    <location>
        <begin position="219"/>
        <end position="243"/>
    </location>
</feature>
<accession>A0A7J0DVG9</accession>
<organism evidence="2 3">
    <name type="scientific">Actinidia rufa</name>
    <dbReference type="NCBI Taxonomy" id="165716"/>
    <lineage>
        <taxon>Eukaryota</taxon>
        <taxon>Viridiplantae</taxon>
        <taxon>Streptophyta</taxon>
        <taxon>Embryophyta</taxon>
        <taxon>Tracheophyta</taxon>
        <taxon>Spermatophyta</taxon>
        <taxon>Magnoliopsida</taxon>
        <taxon>eudicotyledons</taxon>
        <taxon>Gunneridae</taxon>
        <taxon>Pentapetalae</taxon>
        <taxon>asterids</taxon>
        <taxon>Ericales</taxon>
        <taxon>Actinidiaceae</taxon>
        <taxon>Actinidia</taxon>
    </lineage>
</organism>
<dbReference type="Proteomes" id="UP000585474">
    <property type="component" value="Unassembled WGS sequence"/>
</dbReference>
<feature type="compositionally biased region" description="Gly residues" evidence="1">
    <location>
        <begin position="146"/>
        <end position="167"/>
    </location>
</feature>
<feature type="region of interest" description="Disordered" evidence="1">
    <location>
        <begin position="197"/>
        <end position="243"/>
    </location>
</feature>
<protein>
    <submittedName>
        <fullName evidence="2">Purine permease 4</fullName>
    </submittedName>
</protein>
<evidence type="ECO:0000313" key="3">
    <source>
        <dbReference type="Proteomes" id="UP000585474"/>
    </source>
</evidence>
<name>A0A7J0DVG9_9ERIC</name>
<proteinExistence type="predicted"/>